<evidence type="ECO:0000313" key="6">
    <source>
        <dbReference type="EMBL" id="WZL76175.1"/>
    </source>
</evidence>
<evidence type="ECO:0000259" key="5">
    <source>
        <dbReference type="SMART" id="SM00478"/>
    </source>
</evidence>
<proteinExistence type="predicted"/>
<dbReference type="PANTHER" id="PTHR43003:SF13">
    <property type="entry name" value="DNA-3-METHYLADENINE GLYCOSYLASE 2"/>
    <property type="match status" value="1"/>
</dbReference>
<gene>
    <name evidence="6" type="ORF">QBE54_00135</name>
</gene>
<keyword evidence="4" id="KW-0234">DNA repair</keyword>
<sequence length="298" mass="33804">MELTIRPLPPFTTKHWRRAYSRFQDSSFSWDEEEILVVIDAHPEPGVILIREEGTVDSPLLRVSWQGPLREEGVRQLVARLLGSNEPVKPFYQKFAKDPVMRSLTEQFAGTRMPRTRSFFEALVTTILEQQVSMKAAATLRERLIQKWSSRKAFFAKKELPAFPHPEDIASCSVDDLCQIGMSRAKARSILQAAQMLQQGKLDTHSLEKEDPQSLIAFLATFPGIGNWSARFIVTRWLGPPDVFACSDLGVRKALGQFYFNGKVPSPAESERFMECFSPWRRLAGFYLLLAYTGGDAT</sequence>
<protein>
    <recommendedName>
        <fullName evidence="2">DNA-3-methyladenine glycosylase II</fullName>
        <ecNumber evidence="2">3.2.2.21</ecNumber>
    </recommendedName>
</protein>
<accession>A0ABZ2YAZ5</accession>
<dbReference type="Proteomes" id="UP001461341">
    <property type="component" value="Chromosome"/>
</dbReference>
<dbReference type="InterPro" id="IPR051912">
    <property type="entry name" value="Alkylbase_DNA_Glycosylase/TA"/>
</dbReference>
<keyword evidence="3" id="KW-0227">DNA damage</keyword>
<dbReference type="EMBL" id="CP121689">
    <property type="protein sequence ID" value="WZL76175.1"/>
    <property type="molecule type" value="Genomic_DNA"/>
</dbReference>
<evidence type="ECO:0000256" key="3">
    <source>
        <dbReference type="ARBA" id="ARBA00022763"/>
    </source>
</evidence>
<dbReference type="SUPFAM" id="SSF48150">
    <property type="entry name" value="DNA-glycosylase"/>
    <property type="match status" value="1"/>
</dbReference>
<keyword evidence="7" id="KW-1185">Reference proteome</keyword>
<dbReference type="Pfam" id="PF00730">
    <property type="entry name" value="HhH-GPD"/>
    <property type="match status" value="1"/>
</dbReference>
<organism evidence="6 7">
    <name type="scientific">Thermatribacter velox</name>
    <dbReference type="NCBI Taxonomy" id="3039681"/>
    <lineage>
        <taxon>Bacteria</taxon>
        <taxon>Pseudomonadati</taxon>
        <taxon>Atribacterota</taxon>
        <taxon>Atribacteria</taxon>
        <taxon>Atribacterales</taxon>
        <taxon>Thermatribacteraceae</taxon>
        <taxon>Thermatribacter</taxon>
    </lineage>
</organism>
<dbReference type="CDD" id="cd00056">
    <property type="entry name" value="ENDO3c"/>
    <property type="match status" value="1"/>
</dbReference>
<evidence type="ECO:0000256" key="4">
    <source>
        <dbReference type="ARBA" id="ARBA00023204"/>
    </source>
</evidence>
<dbReference type="RefSeq" id="WP_369018333.1">
    <property type="nucleotide sequence ID" value="NZ_CP121689.1"/>
</dbReference>
<evidence type="ECO:0000256" key="1">
    <source>
        <dbReference type="ARBA" id="ARBA00000086"/>
    </source>
</evidence>
<dbReference type="PANTHER" id="PTHR43003">
    <property type="entry name" value="DNA-3-METHYLADENINE GLYCOSYLASE"/>
    <property type="match status" value="1"/>
</dbReference>
<dbReference type="EC" id="3.2.2.21" evidence="2"/>
<name>A0ABZ2YAZ5_9BACT</name>
<dbReference type="SMART" id="SM00478">
    <property type="entry name" value="ENDO3c"/>
    <property type="match status" value="1"/>
</dbReference>
<feature type="domain" description="HhH-GPD" evidence="5">
    <location>
        <begin position="128"/>
        <end position="293"/>
    </location>
</feature>
<dbReference type="InterPro" id="IPR003265">
    <property type="entry name" value="HhH-GPD_domain"/>
</dbReference>
<evidence type="ECO:0000256" key="2">
    <source>
        <dbReference type="ARBA" id="ARBA00012000"/>
    </source>
</evidence>
<dbReference type="Gene3D" id="1.10.1670.10">
    <property type="entry name" value="Helix-hairpin-Helix base-excision DNA repair enzymes (C-terminal)"/>
    <property type="match status" value="1"/>
</dbReference>
<reference evidence="6 7" key="1">
    <citation type="submission" date="2023-03" db="EMBL/GenBank/DDBJ databases">
        <title>Novel Species.</title>
        <authorList>
            <person name="Ma S."/>
        </authorList>
    </citation>
    <scope>NUCLEOTIDE SEQUENCE [LARGE SCALE GENOMIC DNA]</scope>
    <source>
        <strain evidence="6 7">B11</strain>
    </source>
</reference>
<dbReference type="Gene3D" id="1.10.340.30">
    <property type="entry name" value="Hypothetical protein, domain 2"/>
    <property type="match status" value="1"/>
</dbReference>
<comment type="catalytic activity">
    <reaction evidence="1">
        <text>Hydrolysis of alkylated DNA, releasing 3-methyladenine, 3-methylguanine, 7-methylguanine and 7-methyladenine.</text>
        <dbReference type="EC" id="3.2.2.21"/>
    </reaction>
</comment>
<dbReference type="InterPro" id="IPR023170">
    <property type="entry name" value="HhH_base_excis_C"/>
</dbReference>
<evidence type="ECO:0000313" key="7">
    <source>
        <dbReference type="Proteomes" id="UP001461341"/>
    </source>
</evidence>
<dbReference type="InterPro" id="IPR011257">
    <property type="entry name" value="DNA_glycosylase"/>
</dbReference>